<dbReference type="EMBL" id="ATJJ01000065">
    <property type="protein sequence ID" value="EPI46541.1"/>
    <property type="molecule type" value="Genomic_DNA"/>
</dbReference>
<gene>
    <name evidence="1" type="ORF">HMPREF1581_00934</name>
</gene>
<name>S4GW28_GARVA</name>
<comment type="caution">
    <text evidence="1">The sequence shown here is derived from an EMBL/GenBank/DDBJ whole genome shotgun (WGS) entry which is preliminary data.</text>
</comment>
<evidence type="ECO:0000313" key="2">
    <source>
        <dbReference type="Proteomes" id="UP000014521"/>
    </source>
</evidence>
<evidence type="ECO:0000313" key="1">
    <source>
        <dbReference type="EMBL" id="EPI46541.1"/>
    </source>
</evidence>
<accession>S4GW28</accession>
<reference evidence="1 2" key="1">
    <citation type="submission" date="2013-06" db="EMBL/GenBank/DDBJ databases">
        <authorList>
            <person name="Weinstock G."/>
            <person name="Sodergren E."/>
            <person name="Lobos E.A."/>
            <person name="Fulton L."/>
            <person name="Fulton R."/>
            <person name="Courtney L."/>
            <person name="Fronick C."/>
            <person name="O'Laughlin M."/>
            <person name="Godfrey J."/>
            <person name="Wilson R.M."/>
            <person name="Miner T."/>
            <person name="Farmer C."/>
            <person name="Delehaunty K."/>
            <person name="Cordes M."/>
            <person name="Minx P."/>
            <person name="Tomlinson C."/>
            <person name="Chen J."/>
            <person name="Wollam A."/>
            <person name="Pepin K.H."/>
            <person name="Bhonagiri V."/>
            <person name="Zhang X."/>
            <person name="Warren W."/>
            <person name="Mitreva M."/>
            <person name="Mardis E.R."/>
            <person name="Wilson R.K."/>
        </authorList>
    </citation>
    <scope>NUCLEOTIDE SEQUENCE [LARGE SCALE GENOMIC DNA]</scope>
    <source>
        <strain evidence="1 2">JCP8108</strain>
    </source>
</reference>
<dbReference type="Proteomes" id="UP000014521">
    <property type="component" value="Unassembled WGS sequence"/>
</dbReference>
<proteinExistence type="predicted"/>
<sequence>MLKTKKIFNINSIHKISKMRLNCNSTHKDGNKIYQIFTAEKDIL</sequence>
<protein>
    <submittedName>
        <fullName evidence="1">Uncharacterized protein</fullName>
    </submittedName>
</protein>
<dbReference type="HOGENOM" id="CLU_3216709_0_0_11"/>
<organism evidence="1 2">
    <name type="scientific">Gardnerella vaginalis JCP8108</name>
    <dbReference type="NCBI Taxonomy" id="1261066"/>
    <lineage>
        <taxon>Bacteria</taxon>
        <taxon>Bacillati</taxon>
        <taxon>Actinomycetota</taxon>
        <taxon>Actinomycetes</taxon>
        <taxon>Bifidobacteriales</taxon>
        <taxon>Bifidobacteriaceae</taxon>
        <taxon>Gardnerella</taxon>
    </lineage>
</organism>
<dbReference type="AlphaFoldDB" id="S4GW28"/>